<dbReference type="EMBL" id="WTXG01000114">
    <property type="protein sequence ID" value="KAI0292654.1"/>
    <property type="molecule type" value="Genomic_DNA"/>
</dbReference>
<gene>
    <name evidence="2" type="ORF">B0F90DRAFT_1645125</name>
</gene>
<name>A0AAD4QJR4_9AGAM</name>
<proteinExistence type="predicted"/>
<reference evidence="2" key="1">
    <citation type="journal article" date="2022" name="New Phytol.">
        <title>Evolutionary transition to the ectomycorrhizal habit in the genomes of a hyperdiverse lineage of mushroom-forming fungi.</title>
        <authorList>
            <person name="Looney B."/>
            <person name="Miyauchi S."/>
            <person name="Morin E."/>
            <person name="Drula E."/>
            <person name="Courty P.E."/>
            <person name="Kohler A."/>
            <person name="Kuo A."/>
            <person name="LaButti K."/>
            <person name="Pangilinan J."/>
            <person name="Lipzen A."/>
            <person name="Riley R."/>
            <person name="Andreopoulos W."/>
            <person name="He G."/>
            <person name="Johnson J."/>
            <person name="Nolan M."/>
            <person name="Tritt A."/>
            <person name="Barry K.W."/>
            <person name="Grigoriev I.V."/>
            <person name="Nagy L.G."/>
            <person name="Hibbett D."/>
            <person name="Henrissat B."/>
            <person name="Matheny P.B."/>
            <person name="Labbe J."/>
            <person name="Martin F.M."/>
        </authorList>
    </citation>
    <scope>NUCLEOTIDE SEQUENCE</scope>
    <source>
        <strain evidence="2">BPL690</strain>
    </source>
</reference>
<feature type="non-terminal residue" evidence="2">
    <location>
        <position position="1"/>
    </location>
</feature>
<sequence length="266" mass="26426">AQQIQALAPSLGFTAGKNPTGTGDCDGAVNGANGKPIKVPCSCPPDQATFNQHLVNDVRAGHAVNNPSVQVSFPLDNSKGSQLARLNAATVTLQNLFGPGKGCPAVSTTFQAQAAAINAGTAAAPRPPPAAPSAAPSSTGTGAPSPGAITALAPSLGFTAGKNPTNTGDCDGAVNGANGQPIKVPCSCPPDQATFNQHLIGDVLAGHAVNNPSVKVSFPLDNTVQSQLARVNTALVTLQNLFGSGKGCPAVSTTLSAQQAALLKRL</sequence>
<protein>
    <submittedName>
        <fullName evidence="2">Uncharacterized protein</fullName>
    </submittedName>
</protein>
<evidence type="ECO:0000313" key="3">
    <source>
        <dbReference type="Proteomes" id="UP001203297"/>
    </source>
</evidence>
<evidence type="ECO:0000256" key="1">
    <source>
        <dbReference type="SAM" id="MobiDB-lite"/>
    </source>
</evidence>
<keyword evidence="3" id="KW-1185">Reference proteome</keyword>
<accession>A0AAD4QJR4</accession>
<feature type="compositionally biased region" description="Low complexity" evidence="1">
    <location>
        <begin position="132"/>
        <end position="148"/>
    </location>
</feature>
<dbReference type="AlphaFoldDB" id="A0AAD4QJR4"/>
<evidence type="ECO:0000313" key="2">
    <source>
        <dbReference type="EMBL" id="KAI0292654.1"/>
    </source>
</evidence>
<dbReference type="Proteomes" id="UP001203297">
    <property type="component" value="Unassembled WGS sequence"/>
</dbReference>
<comment type="caution">
    <text evidence="2">The sequence shown here is derived from an EMBL/GenBank/DDBJ whole genome shotgun (WGS) entry which is preliminary data.</text>
</comment>
<organism evidence="2 3">
    <name type="scientific">Multifurca ochricompacta</name>
    <dbReference type="NCBI Taxonomy" id="376703"/>
    <lineage>
        <taxon>Eukaryota</taxon>
        <taxon>Fungi</taxon>
        <taxon>Dikarya</taxon>
        <taxon>Basidiomycota</taxon>
        <taxon>Agaricomycotina</taxon>
        <taxon>Agaricomycetes</taxon>
        <taxon>Russulales</taxon>
        <taxon>Russulaceae</taxon>
        <taxon>Multifurca</taxon>
    </lineage>
</organism>
<feature type="region of interest" description="Disordered" evidence="1">
    <location>
        <begin position="120"/>
        <end position="148"/>
    </location>
</feature>